<dbReference type="OrthoDB" id="9800276at2"/>
<dbReference type="CDD" id="cd00761">
    <property type="entry name" value="Glyco_tranf_GTA_type"/>
    <property type="match status" value="1"/>
</dbReference>
<dbReference type="Proteomes" id="UP000189674">
    <property type="component" value="Chromosome"/>
</dbReference>
<dbReference type="GO" id="GO:0016740">
    <property type="term" value="F:transferase activity"/>
    <property type="evidence" value="ECO:0007669"/>
    <property type="project" value="UniProtKB-KW"/>
</dbReference>
<evidence type="ECO:0000313" key="2">
    <source>
        <dbReference type="EMBL" id="AQT67958.1"/>
    </source>
</evidence>
<proteinExistence type="predicted"/>
<dbReference type="AlphaFoldDB" id="A0A1U9NJN7"/>
<keyword evidence="2" id="KW-0808">Transferase</keyword>
<evidence type="ECO:0000313" key="3">
    <source>
        <dbReference type="Proteomes" id="UP000189674"/>
    </source>
</evidence>
<dbReference type="RefSeq" id="WP_146660565.1">
    <property type="nucleotide sequence ID" value="NZ_CP019791.1"/>
</dbReference>
<organism evidence="2 3">
    <name type="scientific">Anaerohalosphaera lusitana</name>
    <dbReference type="NCBI Taxonomy" id="1936003"/>
    <lineage>
        <taxon>Bacteria</taxon>
        <taxon>Pseudomonadati</taxon>
        <taxon>Planctomycetota</taxon>
        <taxon>Phycisphaerae</taxon>
        <taxon>Sedimentisphaerales</taxon>
        <taxon>Anaerohalosphaeraceae</taxon>
        <taxon>Anaerohalosphaera</taxon>
    </lineage>
</organism>
<keyword evidence="3" id="KW-1185">Reference proteome</keyword>
<protein>
    <submittedName>
        <fullName evidence="2">Glycosyl transferase family 2</fullName>
    </submittedName>
</protein>
<gene>
    <name evidence="2" type="ORF">STSP2_01110</name>
</gene>
<dbReference type="InterPro" id="IPR001173">
    <property type="entry name" value="Glyco_trans_2-like"/>
</dbReference>
<reference evidence="3" key="1">
    <citation type="submission" date="2017-02" db="EMBL/GenBank/DDBJ databases">
        <title>Comparative genomics and description of representatives of a novel lineage of planctomycetes thriving in anoxic sediments.</title>
        <authorList>
            <person name="Spring S."/>
            <person name="Bunk B."/>
            <person name="Sproer C."/>
        </authorList>
    </citation>
    <scope>NUCLEOTIDE SEQUENCE [LARGE SCALE GENOMIC DNA]</scope>
    <source>
        <strain evidence="3">ST-NAGAB-D1</strain>
    </source>
</reference>
<evidence type="ECO:0000259" key="1">
    <source>
        <dbReference type="Pfam" id="PF00535"/>
    </source>
</evidence>
<feature type="domain" description="Glycosyltransferase 2-like" evidence="1">
    <location>
        <begin position="5"/>
        <end position="159"/>
    </location>
</feature>
<dbReference type="STRING" id="1936003.STSP2_01110"/>
<dbReference type="SUPFAM" id="SSF53448">
    <property type="entry name" value="Nucleotide-diphospho-sugar transferases"/>
    <property type="match status" value="1"/>
</dbReference>
<dbReference type="EMBL" id="CP019791">
    <property type="protein sequence ID" value="AQT67958.1"/>
    <property type="molecule type" value="Genomic_DNA"/>
</dbReference>
<dbReference type="KEGG" id="alus:STSP2_01110"/>
<name>A0A1U9NJN7_9BACT</name>
<dbReference type="Pfam" id="PF00535">
    <property type="entry name" value="Glycos_transf_2"/>
    <property type="match status" value="1"/>
</dbReference>
<sequence>MLTSVILICNKERHLKRTLANLLETAAGEIEILVYFDGLRQRVIPDKRIRTIFHPQNRGRRVVINEAVIHARGDYIFHIDGHCRMLTDGWDLKMIQAAGLRSTAVASILNLRPDKRHLIRHVMHHPKHLANHFWDEKTPQNTVEDMMTLTGCAWMHHRNLWQNFNERYAGWGYMGIEWSLKNWLCGSGPNPILLCSDIVCEHIGRRHRGNPARTDWLKHNLSPGATLRHINKLYRNNKAPDQQRPLSWLIDKFKPVPGWHE</sequence>
<accession>A0A1U9NJN7</accession>
<dbReference type="InterPro" id="IPR029044">
    <property type="entry name" value="Nucleotide-diphossugar_trans"/>
</dbReference>
<dbReference type="Gene3D" id="3.90.550.10">
    <property type="entry name" value="Spore Coat Polysaccharide Biosynthesis Protein SpsA, Chain A"/>
    <property type="match status" value="1"/>
</dbReference>